<dbReference type="Gene3D" id="2.150.10.10">
    <property type="entry name" value="Serralysin-like metalloprotease, C-terminal"/>
    <property type="match status" value="1"/>
</dbReference>
<reference evidence="3" key="1">
    <citation type="submission" date="2021-05" db="EMBL/GenBank/DDBJ databases">
        <authorList>
            <person name="Pietrasiak N."/>
            <person name="Ward R."/>
            <person name="Stajich J.E."/>
            <person name="Kurbessoian T."/>
        </authorList>
    </citation>
    <scope>NUCLEOTIDE SEQUENCE</scope>
    <source>
        <strain evidence="3">JT2-VF2</strain>
    </source>
</reference>
<dbReference type="Pfam" id="PF13448">
    <property type="entry name" value="DUF4114"/>
    <property type="match status" value="1"/>
</dbReference>
<evidence type="ECO:0000259" key="2">
    <source>
        <dbReference type="SMART" id="SM00754"/>
    </source>
</evidence>
<dbReference type="InterPro" id="IPR011049">
    <property type="entry name" value="Serralysin-like_metalloprot_C"/>
</dbReference>
<dbReference type="SUPFAM" id="SSF51182">
    <property type="entry name" value="RmlC-like cupins"/>
    <property type="match status" value="2"/>
</dbReference>
<comment type="caution">
    <text evidence="3">The sequence shown here is derived from an EMBL/GenBank/DDBJ whole genome shotgun (WGS) entry which is preliminary data.</text>
</comment>
<dbReference type="PANTHER" id="PTHR36440:SF1">
    <property type="entry name" value="PUTATIVE (AFU_ORTHOLOGUE AFUA_8G07350)-RELATED"/>
    <property type="match status" value="1"/>
</dbReference>
<dbReference type="InterPro" id="IPR010895">
    <property type="entry name" value="CHRD"/>
</dbReference>
<feature type="domain" description="CHRD" evidence="2">
    <location>
        <begin position="316"/>
        <end position="473"/>
    </location>
</feature>
<dbReference type="SMART" id="SM00754">
    <property type="entry name" value="CHRD"/>
    <property type="match status" value="1"/>
</dbReference>
<dbReference type="Proteomes" id="UP000715781">
    <property type="component" value="Unassembled WGS sequence"/>
</dbReference>
<dbReference type="PANTHER" id="PTHR36440">
    <property type="entry name" value="PUTATIVE (AFU_ORTHOLOGUE AFUA_8G07350)-RELATED"/>
    <property type="match status" value="1"/>
</dbReference>
<feature type="compositionally biased region" description="Polar residues" evidence="1">
    <location>
        <begin position="1"/>
        <end position="16"/>
    </location>
</feature>
<dbReference type="Pfam" id="PF07452">
    <property type="entry name" value="CHRD"/>
    <property type="match status" value="1"/>
</dbReference>
<dbReference type="SUPFAM" id="SSF51120">
    <property type="entry name" value="beta-Roll"/>
    <property type="match status" value="1"/>
</dbReference>
<organism evidence="3 4">
    <name type="scientific">Mojavia pulchra JT2-VF2</name>
    <dbReference type="NCBI Taxonomy" id="287848"/>
    <lineage>
        <taxon>Bacteria</taxon>
        <taxon>Bacillati</taxon>
        <taxon>Cyanobacteriota</taxon>
        <taxon>Cyanophyceae</taxon>
        <taxon>Nostocales</taxon>
        <taxon>Nostocaceae</taxon>
    </lineage>
</organism>
<sequence length="869" mass="94133">MTHPINTLPPTSSGQLDYSDHTHDHDTETDADFLSIQDLPVIDDYLIATQDAPLNERPAFYSSGDLYTFLTTSKETNFVFNAFDFFVPPGGGPVPHIHNYEHEAFYVAEGKVNFFLGNEAGITGSPQEFVLEGVPTGTLVFGPRLRPHGFKNIDSTAATSGDNPGARILSITTPGGLDYLFEYAGEPVENRNNPIPPPPQGGFTPGFIEFALRTAYRGPSFPQGAAFPGYQPPAGTPKYVLVLPDDAPQGLKEKIKAQVAGVEGFSIWNASERPKFTGPFGIEYTSLTSFEESTDNLSNNRLSYNQFSLQPQATDTFVQANLNGKQVVAPTKSQATGVANVELKNNGDVNYSLTVKGLDFGLLSNSGHFQTPNNELDDVTSIEIHSGKRGSNDSEVFTIFDLKHHDKDDFNIRLDKDGSATIKGIWDEKEEKIPDALSNFLKNSGLPGQESGFYFEVDTKGHPTGEIRGQIAYNTNDFVDQVESDNYEAFYVKEGQLSFKIGDEVRLVEPNTFVTIAPGTKYSIGNFGATAVKSLAVSVIPEEIKPIIPDDRGYTLIEGSETQDSLVAGSKTKVLGKGGNDTLKIASGGNNLLYGGAGADQFWIADGKLPDTVNDPRQPTYFGLLPLVDTQNTIVDFQLGVDKIKISGINGISSFDDLKLLPAFGDIRSTSIIATLDGKEISLANVTGVLYAELSAKDFVILPSSNTDDGELLNLEPYTGKDVKVTFTVNREAAYNNFVGFYKVQDAQGTITDPVTGNQLKPTDAGYTQLAVQQREPGVNLSVAKFGQATFEDTLKGGSLYAPFLIANANPATLNDDFSKVYLPFIQGNSDKVDHIRLLGANTFGFEDLYGGGDLDFNDMTVQAKFAVV</sequence>
<feature type="region of interest" description="Disordered" evidence="1">
    <location>
        <begin position="1"/>
        <end position="26"/>
    </location>
</feature>
<dbReference type="InterPro" id="IPR025193">
    <property type="entry name" value="DUF4114"/>
</dbReference>
<name>A0A951Q501_9NOST</name>
<dbReference type="InterPro" id="IPR014710">
    <property type="entry name" value="RmlC-like_jellyroll"/>
</dbReference>
<dbReference type="EMBL" id="JAHHHN010000025">
    <property type="protein sequence ID" value="MBW4564732.1"/>
    <property type="molecule type" value="Genomic_DNA"/>
</dbReference>
<dbReference type="InterPro" id="IPR011051">
    <property type="entry name" value="RmlC_Cupin_sf"/>
</dbReference>
<evidence type="ECO:0000313" key="4">
    <source>
        <dbReference type="Proteomes" id="UP000715781"/>
    </source>
</evidence>
<dbReference type="Gene3D" id="2.60.120.10">
    <property type="entry name" value="Jelly Rolls"/>
    <property type="match status" value="2"/>
</dbReference>
<accession>A0A951Q501</accession>
<evidence type="ECO:0000256" key="1">
    <source>
        <dbReference type="SAM" id="MobiDB-lite"/>
    </source>
</evidence>
<gene>
    <name evidence="3" type="ORF">KME32_27135</name>
</gene>
<reference evidence="3" key="2">
    <citation type="journal article" date="2022" name="Microbiol. Resour. Announc.">
        <title>Metagenome Sequencing to Explore Phylogenomics of Terrestrial Cyanobacteria.</title>
        <authorList>
            <person name="Ward R.D."/>
            <person name="Stajich J.E."/>
            <person name="Johansen J.R."/>
            <person name="Huntemann M."/>
            <person name="Clum A."/>
            <person name="Foster B."/>
            <person name="Foster B."/>
            <person name="Roux S."/>
            <person name="Palaniappan K."/>
            <person name="Varghese N."/>
            <person name="Mukherjee S."/>
            <person name="Reddy T.B.K."/>
            <person name="Daum C."/>
            <person name="Copeland A."/>
            <person name="Chen I.A."/>
            <person name="Ivanova N.N."/>
            <person name="Kyrpides N.C."/>
            <person name="Shapiro N."/>
            <person name="Eloe-Fadrosh E.A."/>
            <person name="Pietrasiak N."/>
        </authorList>
    </citation>
    <scope>NUCLEOTIDE SEQUENCE</scope>
    <source>
        <strain evidence="3">JT2-VF2</strain>
    </source>
</reference>
<protein>
    <submittedName>
        <fullName evidence="3">CHRD domain-containing protein</fullName>
    </submittedName>
</protein>
<proteinExistence type="predicted"/>
<dbReference type="InterPro" id="IPR053146">
    <property type="entry name" value="QDO-like"/>
</dbReference>
<evidence type="ECO:0000313" key="3">
    <source>
        <dbReference type="EMBL" id="MBW4564732.1"/>
    </source>
</evidence>
<dbReference type="AlphaFoldDB" id="A0A951Q501"/>